<dbReference type="EMBL" id="LUAW01000006">
    <property type="protein sequence ID" value="KYQ73378.1"/>
    <property type="molecule type" value="Genomic_DNA"/>
</dbReference>
<keyword evidence="1" id="KW-1133">Transmembrane helix</keyword>
<evidence type="ECO:0000313" key="3">
    <source>
        <dbReference type="Proteomes" id="UP000076276"/>
    </source>
</evidence>
<feature type="transmembrane region" description="Helical" evidence="1">
    <location>
        <begin position="44"/>
        <end position="65"/>
    </location>
</feature>
<reference evidence="2 3" key="1">
    <citation type="submission" date="2016-03" db="EMBL/GenBank/DDBJ databases">
        <title>Acinetobacter genomospecies 28 strain ANC 4149.</title>
        <authorList>
            <person name="Radolfova-Krizova L."/>
            <person name="Nemec A."/>
        </authorList>
    </citation>
    <scope>NUCLEOTIDE SEQUENCE [LARGE SCALE GENOMIC DNA]</scope>
    <source>
        <strain evidence="2 3">ANC 4149</strain>
    </source>
</reference>
<evidence type="ECO:0000256" key="1">
    <source>
        <dbReference type="SAM" id="Phobius"/>
    </source>
</evidence>
<dbReference type="RefSeq" id="WP_067665987.1">
    <property type="nucleotide sequence ID" value="NZ_CBCSIK010000003.1"/>
</dbReference>
<dbReference type="Proteomes" id="UP000076276">
    <property type="component" value="Unassembled WGS sequence"/>
</dbReference>
<organism evidence="2 3">
    <name type="scientific">Acinetobacter pragensis</name>
    <dbReference type="NCBI Taxonomy" id="1806892"/>
    <lineage>
        <taxon>Bacteria</taxon>
        <taxon>Pseudomonadati</taxon>
        <taxon>Pseudomonadota</taxon>
        <taxon>Gammaproteobacteria</taxon>
        <taxon>Moraxellales</taxon>
        <taxon>Moraxellaceae</taxon>
        <taxon>Acinetobacter</taxon>
    </lineage>
</organism>
<dbReference type="OrthoDB" id="6711459at2"/>
<keyword evidence="3" id="KW-1185">Reference proteome</keyword>
<evidence type="ECO:0000313" key="2">
    <source>
        <dbReference type="EMBL" id="KYQ73378.1"/>
    </source>
</evidence>
<accession>A0A151Y5R7</accession>
<sequence length="397" mass="46569">MKQILLAYAFISLLAVALFSVLSFGYGPGYVYIYWRDWQIQTNIWFFLIILAFLSLLAQLGWLGIKRYLSREQRKRENIFSFSKLHPYEQLAVIWLLNAAQDQRQFIQQAFTESGLLKGIIDARLFWMRQQFAEALAALNDANPMAFELAELQRIEIHLAQQDGEKALTHLEFLNQHELSPWLKNVSTAYDQRLMALWGAFALQFPWMYLRSTKYGHLDELTKQAWLEQLLAAFDQADADSLQLLKERYEALKDQVYSRSFSIKALWLKVLSRMPEMSALHELLAVHLLSEQFNQEVFYLWFQQQLLKQNPDYPQIEQRINAWESQYPALPVFSFAKWHVYTATGRAAEAALLLNQYPDDVLMSYLRIKSNLQGQEDLTQQLNLIFENNANFVEIKI</sequence>
<dbReference type="AlphaFoldDB" id="A0A151Y5R7"/>
<feature type="transmembrane region" description="Helical" evidence="1">
    <location>
        <begin position="5"/>
        <end position="24"/>
    </location>
</feature>
<gene>
    <name evidence="2" type="ORF">AZH43_05915</name>
</gene>
<keyword evidence="1" id="KW-0812">Transmembrane</keyword>
<evidence type="ECO:0008006" key="4">
    <source>
        <dbReference type="Google" id="ProtNLM"/>
    </source>
</evidence>
<keyword evidence="1" id="KW-0472">Membrane</keyword>
<name>A0A151Y5R7_9GAMM</name>
<comment type="caution">
    <text evidence="2">The sequence shown here is derived from an EMBL/GenBank/DDBJ whole genome shotgun (WGS) entry which is preliminary data.</text>
</comment>
<dbReference type="STRING" id="1806892.AZH43_05915"/>
<proteinExistence type="predicted"/>
<protein>
    <recommendedName>
        <fullName evidence="4">Heme biosynthesis protein HemY</fullName>
    </recommendedName>
</protein>